<evidence type="ECO:0000313" key="2">
    <source>
        <dbReference type="EMBL" id="KAL3748674.1"/>
    </source>
</evidence>
<dbReference type="Proteomes" id="UP001634007">
    <property type="component" value="Unassembled WGS sequence"/>
</dbReference>
<dbReference type="EMBL" id="JBJKBG010000002">
    <property type="protein sequence ID" value="KAL3748674.1"/>
    <property type="molecule type" value="Genomic_DNA"/>
</dbReference>
<keyword evidence="3" id="KW-1185">Reference proteome</keyword>
<dbReference type="AlphaFoldDB" id="A0ABD3LA61"/>
<comment type="caution">
    <text evidence="2">The sequence shown here is derived from an EMBL/GenBank/DDBJ whole genome shotgun (WGS) entry which is preliminary data.</text>
</comment>
<sequence length="108" mass="11703">MSVHILMYPYPTAGHIIPLLDLAHKLLHLPRPAAPAVAAPITVTVIVTPDNLHLVNPFITSSSSLQPLVLPSPEPPRRTAAAAGAPRRQRPRPLRAPQLTHCTLRQNS</sequence>
<feature type="region of interest" description="Disordered" evidence="1">
    <location>
        <begin position="66"/>
        <end position="108"/>
    </location>
</feature>
<dbReference type="SUPFAM" id="SSF53756">
    <property type="entry name" value="UDP-Glycosyltransferase/glycogen phosphorylase"/>
    <property type="match status" value="1"/>
</dbReference>
<protein>
    <submittedName>
        <fullName evidence="2">Uncharacterized protein</fullName>
    </submittedName>
</protein>
<evidence type="ECO:0000313" key="3">
    <source>
        <dbReference type="Proteomes" id="UP001634007"/>
    </source>
</evidence>
<name>A0ABD3LA61_EUCGL</name>
<gene>
    <name evidence="2" type="ORF">ACJRO7_009847</name>
</gene>
<dbReference type="Gene3D" id="3.40.50.2000">
    <property type="entry name" value="Glycogen Phosphorylase B"/>
    <property type="match status" value="1"/>
</dbReference>
<organism evidence="2 3">
    <name type="scientific">Eucalyptus globulus</name>
    <name type="common">Tasmanian blue gum</name>
    <dbReference type="NCBI Taxonomy" id="34317"/>
    <lineage>
        <taxon>Eukaryota</taxon>
        <taxon>Viridiplantae</taxon>
        <taxon>Streptophyta</taxon>
        <taxon>Embryophyta</taxon>
        <taxon>Tracheophyta</taxon>
        <taxon>Spermatophyta</taxon>
        <taxon>Magnoliopsida</taxon>
        <taxon>eudicotyledons</taxon>
        <taxon>Gunneridae</taxon>
        <taxon>Pentapetalae</taxon>
        <taxon>rosids</taxon>
        <taxon>malvids</taxon>
        <taxon>Myrtales</taxon>
        <taxon>Myrtaceae</taxon>
        <taxon>Myrtoideae</taxon>
        <taxon>Eucalypteae</taxon>
        <taxon>Eucalyptus</taxon>
    </lineage>
</organism>
<evidence type="ECO:0000256" key="1">
    <source>
        <dbReference type="SAM" id="MobiDB-lite"/>
    </source>
</evidence>
<reference evidence="2 3" key="1">
    <citation type="submission" date="2024-11" db="EMBL/GenBank/DDBJ databases">
        <title>Chromosome-level genome assembly of Eucalyptus globulus Labill. provides insights into its genome evolution.</title>
        <authorList>
            <person name="Li X."/>
        </authorList>
    </citation>
    <scope>NUCLEOTIDE SEQUENCE [LARGE SCALE GENOMIC DNA]</scope>
    <source>
        <strain evidence="2">CL2024</strain>
        <tissue evidence="2">Fresh tender leaves</tissue>
    </source>
</reference>
<proteinExistence type="predicted"/>
<accession>A0ABD3LA61</accession>